<feature type="chain" id="PRO_5011732049" evidence="1">
    <location>
        <begin position="22"/>
        <end position="147"/>
    </location>
</feature>
<feature type="signal peptide" evidence="1">
    <location>
        <begin position="1"/>
        <end position="21"/>
    </location>
</feature>
<accession>A0A1H8J6Y9</accession>
<dbReference type="EMBL" id="FOCF01000012">
    <property type="protein sequence ID" value="SEN76703.1"/>
    <property type="molecule type" value="Genomic_DNA"/>
</dbReference>
<gene>
    <name evidence="2" type="ORF">SAMN05192583_3516</name>
</gene>
<dbReference type="OrthoDB" id="7569079at2"/>
<dbReference type="Proteomes" id="UP000199206">
    <property type="component" value="Unassembled WGS sequence"/>
</dbReference>
<name>A0A1H8J6Y9_9SPHN</name>
<sequence>MLLIRVALFAVLLGFGNFAAASVHSAPVDRAISPLLALSNSDEESTTETGCTSTFYVGRRDYLQLVGTEVMLRDMHGLHACRLTKAGTQALETGKANVACSQYRLQVRTVGQATTNAASDSSSTNAVLTIDRRGVVATMRGRWGVAC</sequence>
<dbReference type="RefSeq" id="WP_139198143.1">
    <property type="nucleotide sequence ID" value="NZ_FOCF01000012.1"/>
</dbReference>
<proteinExistence type="predicted"/>
<evidence type="ECO:0000313" key="2">
    <source>
        <dbReference type="EMBL" id="SEN76703.1"/>
    </source>
</evidence>
<keyword evidence="1" id="KW-0732">Signal</keyword>
<dbReference type="AlphaFoldDB" id="A0A1H8J6Y9"/>
<evidence type="ECO:0000313" key="3">
    <source>
        <dbReference type="Proteomes" id="UP000199206"/>
    </source>
</evidence>
<keyword evidence="3" id="KW-1185">Reference proteome</keyword>
<evidence type="ECO:0000256" key="1">
    <source>
        <dbReference type="SAM" id="SignalP"/>
    </source>
</evidence>
<organism evidence="2 3">
    <name type="scientific">Sphingomonas gellani</name>
    <dbReference type="NCBI Taxonomy" id="1166340"/>
    <lineage>
        <taxon>Bacteria</taxon>
        <taxon>Pseudomonadati</taxon>
        <taxon>Pseudomonadota</taxon>
        <taxon>Alphaproteobacteria</taxon>
        <taxon>Sphingomonadales</taxon>
        <taxon>Sphingomonadaceae</taxon>
        <taxon>Sphingomonas</taxon>
    </lineage>
</organism>
<protein>
    <submittedName>
        <fullName evidence="2">Uncharacterized protein</fullName>
    </submittedName>
</protein>
<reference evidence="3" key="1">
    <citation type="submission" date="2016-10" db="EMBL/GenBank/DDBJ databases">
        <authorList>
            <person name="Varghese N."/>
            <person name="Submissions S."/>
        </authorList>
    </citation>
    <scope>NUCLEOTIDE SEQUENCE [LARGE SCALE GENOMIC DNA]</scope>
    <source>
        <strain evidence="3">S6-262</strain>
    </source>
</reference>